<dbReference type="EMBL" id="BTGU01007067">
    <property type="protein sequence ID" value="GMN27464.1"/>
    <property type="molecule type" value="Genomic_DNA"/>
</dbReference>
<feature type="region of interest" description="Disordered" evidence="1">
    <location>
        <begin position="1"/>
        <end position="21"/>
    </location>
</feature>
<organism evidence="2 3">
    <name type="scientific">Ficus carica</name>
    <name type="common">Common fig</name>
    <dbReference type="NCBI Taxonomy" id="3494"/>
    <lineage>
        <taxon>Eukaryota</taxon>
        <taxon>Viridiplantae</taxon>
        <taxon>Streptophyta</taxon>
        <taxon>Embryophyta</taxon>
        <taxon>Tracheophyta</taxon>
        <taxon>Spermatophyta</taxon>
        <taxon>Magnoliopsida</taxon>
        <taxon>eudicotyledons</taxon>
        <taxon>Gunneridae</taxon>
        <taxon>Pentapetalae</taxon>
        <taxon>rosids</taxon>
        <taxon>fabids</taxon>
        <taxon>Rosales</taxon>
        <taxon>Moraceae</taxon>
        <taxon>Ficeae</taxon>
        <taxon>Ficus</taxon>
    </lineage>
</organism>
<sequence length="71" mass="8096">MLATYVARRGTTPGTAPRTPRTRTLHIQTELHPANCTQSKPDWKDPLSRKADWRLPNPKPGSMLTQEEMQK</sequence>
<reference evidence="2" key="1">
    <citation type="submission" date="2023-07" db="EMBL/GenBank/DDBJ databases">
        <title>draft genome sequence of fig (Ficus carica).</title>
        <authorList>
            <person name="Takahashi T."/>
            <person name="Nishimura K."/>
        </authorList>
    </citation>
    <scope>NUCLEOTIDE SEQUENCE</scope>
</reference>
<feature type="compositionally biased region" description="Low complexity" evidence="1">
    <location>
        <begin position="7"/>
        <end position="19"/>
    </location>
</feature>
<accession>A0AA87Z0E1</accession>
<feature type="region of interest" description="Disordered" evidence="1">
    <location>
        <begin position="35"/>
        <end position="71"/>
    </location>
</feature>
<evidence type="ECO:0000256" key="1">
    <source>
        <dbReference type="SAM" id="MobiDB-lite"/>
    </source>
</evidence>
<keyword evidence="3" id="KW-1185">Reference proteome</keyword>
<comment type="caution">
    <text evidence="2">The sequence shown here is derived from an EMBL/GenBank/DDBJ whole genome shotgun (WGS) entry which is preliminary data.</text>
</comment>
<proteinExistence type="predicted"/>
<dbReference type="AlphaFoldDB" id="A0AA87Z0E1"/>
<gene>
    <name evidence="2" type="ORF">TIFTF001_049370</name>
</gene>
<evidence type="ECO:0000313" key="3">
    <source>
        <dbReference type="Proteomes" id="UP001187192"/>
    </source>
</evidence>
<evidence type="ECO:0000313" key="2">
    <source>
        <dbReference type="EMBL" id="GMN27464.1"/>
    </source>
</evidence>
<dbReference type="Proteomes" id="UP001187192">
    <property type="component" value="Unassembled WGS sequence"/>
</dbReference>
<name>A0AA87Z0E1_FICCA</name>
<protein>
    <submittedName>
        <fullName evidence="2">Uncharacterized protein</fullName>
    </submittedName>
</protein>
<feature type="compositionally biased region" description="Basic and acidic residues" evidence="1">
    <location>
        <begin position="41"/>
        <end position="53"/>
    </location>
</feature>